<comment type="caution">
    <text evidence="3">The sequence shown here is derived from an EMBL/GenBank/DDBJ whole genome shotgun (WGS) entry which is preliminary data.</text>
</comment>
<dbReference type="InterPro" id="IPR006059">
    <property type="entry name" value="SBP"/>
</dbReference>
<dbReference type="RefSeq" id="WP_379953710.1">
    <property type="nucleotide sequence ID" value="NZ_JAUYVI010000001.1"/>
</dbReference>
<evidence type="ECO:0000256" key="2">
    <source>
        <dbReference type="SAM" id="SignalP"/>
    </source>
</evidence>
<feature type="chain" id="PRO_5047454115" evidence="2">
    <location>
        <begin position="23"/>
        <end position="346"/>
    </location>
</feature>
<keyword evidence="1 2" id="KW-0732">Signal</keyword>
<dbReference type="InterPro" id="IPR006311">
    <property type="entry name" value="TAT_signal"/>
</dbReference>
<dbReference type="PANTHER" id="PTHR30222">
    <property type="entry name" value="SPERMIDINE/PUTRESCINE-BINDING PERIPLASMIC PROTEIN"/>
    <property type="match status" value="1"/>
</dbReference>
<protein>
    <submittedName>
        <fullName evidence="3">Extracellular solute-binding protein</fullName>
    </submittedName>
</protein>
<dbReference type="Gene3D" id="3.40.190.10">
    <property type="entry name" value="Periplasmic binding protein-like II"/>
    <property type="match status" value="2"/>
</dbReference>
<dbReference type="EMBL" id="JAUYVI010000001">
    <property type="protein sequence ID" value="MDQ7246332.1"/>
    <property type="molecule type" value="Genomic_DNA"/>
</dbReference>
<dbReference type="SUPFAM" id="SSF53850">
    <property type="entry name" value="Periplasmic binding protein-like II"/>
    <property type="match status" value="1"/>
</dbReference>
<dbReference type="Proteomes" id="UP001230156">
    <property type="component" value="Unassembled WGS sequence"/>
</dbReference>
<evidence type="ECO:0000313" key="4">
    <source>
        <dbReference type="Proteomes" id="UP001230156"/>
    </source>
</evidence>
<gene>
    <name evidence="3" type="ORF">Q8A70_01580</name>
</gene>
<sequence>MRLSRRSLLASLGATLTLPASAAPGSGGEIVFATWGGTEIKNLTRAFATPFQNAGGANIVFDGTGPTEGAIRNMVDSGDVGWDVCDADGYSAIRLGRTGALSAIDYSIIDRSLVTSPFAFDHGVGGYTYAYVLAYDTELYKEHPPQGWVDFWDVKRFPGKRGLWRWMNGGFEAAMLSAGAARNKVYPIDLTLVMERMKQLKPHLQTWESGAQSKQMMVDRVVGMSCIWHSRAVQLAAESKGRIAWTWADGILYPGVWVVPKNNPAGSQAFQFIASMQDAQRQMNFSGLQGVGPCNPNATKAMPASLRPMDPTQPENRAQLVTVDSTWWADNYDLAMKRFQDLLNQG</sequence>
<dbReference type="Pfam" id="PF13416">
    <property type="entry name" value="SBP_bac_8"/>
    <property type="match status" value="1"/>
</dbReference>
<proteinExistence type="predicted"/>
<evidence type="ECO:0000256" key="1">
    <source>
        <dbReference type="ARBA" id="ARBA00022729"/>
    </source>
</evidence>
<reference evidence="4" key="1">
    <citation type="submission" date="2023-08" db="EMBL/GenBank/DDBJ databases">
        <title>Rhodospirillaceae gen. nov., a novel taxon isolated from the Yangtze River Yuezi River estuary sludge.</title>
        <authorList>
            <person name="Ruan L."/>
        </authorList>
    </citation>
    <scope>NUCLEOTIDE SEQUENCE [LARGE SCALE GENOMIC DNA]</scope>
    <source>
        <strain evidence="4">R-7</strain>
    </source>
</reference>
<dbReference type="PANTHER" id="PTHR30222:SF2">
    <property type="entry name" value="ABC TRANSPORTER SUBSTRATE-BINDING PROTEIN"/>
    <property type="match status" value="1"/>
</dbReference>
<dbReference type="PROSITE" id="PS51318">
    <property type="entry name" value="TAT"/>
    <property type="match status" value="1"/>
</dbReference>
<evidence type="ECO:0000313" key="3">
    <source>
        <dbReference type="EMBL" id="MDQ7246332.1"/>
    </source>
</evidence>
<feature type="signal peptide" evidence="2">
    <location>
        <begin position="1"/>
        <end position="22"/>
    </location>
</feature>
<accession>A0ABU0YF38</accession>
<name>A0ABU0YF38_9PROT</name>
<organism evidence="3 4">
    <name type="scientific">Dongia sedimenti</name>
    <dbReference type="NCBI Taxonomy" id="3064282"/>
    <lineage>
        <taxon>Bacteria</taxon>
        <taxon>Pseudomonadati</taxon>
        <taxon>Pseudomonadota</taxon>
        <taxon>Alphaproteobacteria</taxon>
        <taxon>Rhodospirillales</taxon>
        <taxon>Dongiaceae</taxon>
        <taxon>Dongia</taxon>
    </lineage>
</organism>
<keyword evidence="4" id="KW-1185">Reference proteome</keyword>